<evidence type="ECO:0000256" key="1">
    <source>
        <dbReference type="SAM" id="MobiDB-lite"/>
    </source>
</evidence>
<dbReference type="Proteomes" id="UP000085678">
    <property type="component" value="Unplaced"/>
</dbReference>
<dbReference type="InParanoid" id="A0A1S3K442"/>
<evidence type="ECO:0000313" key="3">
    <source>
        <dbReference type="RefSeq" id="XP_013417403.1"/>
    </source>
</evidence>
<feature type="region of interest" description="Disordered" evidence="1">
    <location>
        <begin position="44"/>
        <end position="86"/>
    </location>
</feature>
<accession>A0A1S3K442</accession>
<dbReference type="AlphaFoldDB" id="A0A1S3K442"/>
<reference evidence="3" key="1">
    <citation type="submission" date="2025-08" db="UniProtKB">
        <authorList>
            <consortium name="RefSeq"/>
        </authorList>
    </citation>
    <scope>IDENTIFICATION</scope>
    <source>
        <tissue evidence="3">Gonads</tissue>
    </source>
</reference>
<feature type="compositionally biased region" description="Basic and acidic residues" evidence="1">
    <location>
        <begin position="45"/>
        <end position="61"/>
    </location>
</feature>
<dbReference type="RefSeq" id="XP_013417403.1">
    <property type="nucleotide sequence ID" value="XM_013561949.1"/>
</dbReference>
<proteinExistence type="predicted"/>
<dbReference type="KEGG" id="lak:106178668"/>
<protein>
    <submittedName>
        <fullName evidence="3">Uncharacterized protein LOC106178668</fullName>
    </submittedName>
</protein>
<keyword evidence="2" id="KW-1185">Reference proteome</keyword>
<sequence>MIQKLLPELTLVGVLTMTARRSAKSRLPPAIIYPSRTFHILSTTKTRDQEPNGKEFADDKGQTVPNVKPQTENNATPKPTQILDSNRFQPPWESALLSSQELQTDAVKPKETFKLRLRKDFNFSKEMYLKARNIQSDDEKEYIVQELTKGFELIVDKNHESNDKPNKDKEISNKLDKLLKMGCTLADILEYPYVLQYVNSSIDDRHERLQNANLHVHPLGLTWASGITKPCCLQHYAAMGNHTSLMSYLAEKLGISLSDIVPEHFKPLKPVVDMAAMDTKLTILRRAGCTVDLLKAKIDQVNMLKVDQVQEWFKKHEEDFKTAGNLPALLTDLFPVDFIENYFKIPHEEIQRHCRYYNKCLPTTARHRIDLPFVQDALPEAVLDQGRSLLKASSERLETAYHGLVRERIWNNISMKEVLYQTHYKHLPIIKRSLFVYIKENEELYILPVAPATWPQFKDKSYLRTDRPSWEIRENFSYLKSKGFNVRDIEACLFILDIHPTILSKYVEAAPSRAELQPYTKWEKTPQRLLNAILYLSQVDKNFSCLQVKKKSKK</sequence>
<organism evidence="2 3">
    <name type="scientific">Lingula anatina</name>
    <name type="common">Brachiopod</name>
    <name type="synonym">Lingula unguis</name>
    <dbReference type="NCBI Taxonomy" id="7574"/>
    <lineage>
        <taxon>Eukaryota</taxon>
        <taxon>Metazoa</taxon>
        <taxon>Spiralia</taxon>
        <taxon>Lophotrochozoa</taxon>
        <taxon>Brachiopoda</taxon>
        <taxon>Linguliformea</taxon>
        <taxon>Lingulata</taxon>
        <taxon>Lingulida</taxon>
        <taxon>Linguloidea</taxon>
        <taxon>Lingulidae</taxon>
        <taxon>Lingula</taxon>
    </lineage>
</organism>
<name>A0A1S3K442_LINAN</name>
<gene>
    <name evidence="3" type="primary">LOC106178668</name>
</gene>
<dbReference type="GeneID" id="106178668"/>
<evidence type="ECO:0000313" key="2">
    <source>
        <dbReference type="Proteomes" id="UP000085678"/>
    </source>
</evidence>
<feature type="compositionally biased region" description="Polar residues" evidence="1">
    <location>
        <begin position="63"/>
        <end position="86"/>
    </location>
</feature>